<evidence type="ECO:0000313" key="3">
    <source>
        <dbReference type="Proteomes" id="UP001209570"/>
    </source>
</evidence>
<dbReference type="Proteomes" id="UP001209570">
    <property type="component" value="Unassembled WGS sequence"/>
</dbReference>
<feature type="compositionally biased region" description="Low complexity" evidence="1">
    <location>
        <begin position="352"/>
        <end position="373"/>
    </location>
</feature>
<keyword evidence="3" id="KW-1185">Reference proteome</keyword>
<feature type="region of interest" description="Disordered" evidence="1">
    <location>
        <begin position="569"/>
        <end position="588"/>
    </location>
</feature>
<protein>
    <submittedName>
        <fullName evidence="2">Uncharacterized protein</fullName>
    </submittedName>
</protein>
<accession>A0AAD5Q331</accession>
<gene>
    <name evidence="2" type="ORF">P43SY_003816</name>
</gene>
<feature type="region of interest" description="Disordered" evidence="1">
    <location>
        <begin position="618"/>
        <end position="647"/>
    </location>
</feature>
<feature type="region of interest" description="Disordered" evidence="1">
    <location>
        <begin position="525"/>
        <end position="549"/>
    </location>
</feature>
<organism evidence="2 3">
    <name type="scientific">Pythium insidiosum</name>
    <name type="common">Pythiosis disease agent</name>
    <dbReference type="NCBI Taxonomy" id="114742"/>
    <lineage>
        <taxon>Eukaryota</taxon>
        <taxon>Sar</taxon>
        <taxon>Stramenopiles</taxon>
        <taxon>Oomycota</taxon>
        <taxon>Peronosporomycetes</taxon>
        <taxon>Pythiales</taxon>
        <taxon>Pythiaceae</taxon>
        <taxon>Pythium</taxon>
    </lineage>
</organism>
<name>A0AAD5Q331_PYTIN</name>
<feature type="region of interest" description="Disordered" evidence="1">
    <location>
        <begin position="345"/>
        <end position="373"/>
    </location>
</feature>
<evidence type="ECO:0000256" key="1">
    <source>
        <dbReference type="SAM" id="MobiDB-lite"/>
    </source>
</evidence>
<reference evidence="2" key="1">
    <citation type="submission" date="2021-12" db="EMBL/GenBank/DDBJ databases">
        <title>Prjna785345.</title>
        <authorList>
            <person name="Rujirawat T."/>
            <person name="Krajaejun T."/>
        </authorList>
    </citation>
    <scope>NUCLEOTIDE SEQUENCE</scope>
    <source>
        <strain evidence="2">Pi057C3</strain>
    </source>
</reference>
<sequence length="818" mass="88487">MQAVQFEAAPPAFVFVDQFFHATVKLVDQHKVKTPGHARPLQVTLRFHDTYDVVADQSIMLVDPNATVVDSATGTCQLRVALQQLTAACDGRAFCLEVRSVDGDLESAFSSPVQVVKEKLRIVQQPPDVWFKDEGGREKCMVVMAVLESAPDVPLEQRVVPLQLRLLYESGATVANQSILRLFPDMRPNMTRGRVTISFRIDDVSKNHQGQSFVLEIAPEKQENSQMFQDIAPVRTSVIAIRSKRNKRKLNGLTPRNGSVSGTPRAGVPGVMMPMMAMTPTPATSPMAAGGGGGGLAPPAQRPRHLRMMPTTPGNNQYVVTPHPASRIGHGVVMMAPTTWSSHIQPQHSAQHTPSHTPMATPASTPMAGTPMAAAPPQVEWKLAGFEIHGDGTSNVSRPIYRCTHCRRLVDVEMMNQGQDLHAAQCVFANNMGMYRSQVEGASAMAIAQQAAAQHYYATSSTPRAAYAHTTPRATVPTPVASTSSLADPMGMSYSMTPSQDMSMAMASTTDASSVVTTAMSMAGDSSVANDSPKSLGNQVSSSSSHRPVLTISPYMNKVVTGEALSDNQQLGADQNSPNDPSDTASGNLFASNAFRSQMGLTDISASPTTEEKLAYLSKPLDEDKPETNQLGPEYSGDNPQGSTEDQTSASLIVSVGNNAFYNEMTSMGINMTESCFSKSNASPSMLDPGHPMSDFDGFADPTAGDVAGEDQVFYILARMYTSPQLGKLGLPAFDQFQRMLGFYTESQQDAQTQVLFHSVRDVGLSDKEQSEITNCFVRELQQSSEAVHSLPKYQHNVVLLREDALMYYWSQSIQSLT</sequence>
<feature type="compositionally biased region" description="Basic and acidic residues" evidence="1">
    <location>
        <begin position="618"/>
        <end position="627"/>
    </location>
</feature>
<proteinExistence type="predicted"/>
<evidence type="ECO:0000313" key="2">
    <source>
        <dbReference type="EMBL" id="KAJ0394187.1"/>
    </source>
</evidence>
<dbReference type="EMBL" id="JAKCXM010000428">
    <property type="protein sequence ID" value="KAJ0394187.1"/>
    <property type="molecule type" value="Genomic_DNA"/>
</dbReference>
<dbReference type="AlphaFoldDB" id="A0AAD5Q331"/>
<feature type="compositionally biased region" description="Polar residues" evidence="1">
    <location>
        <begin position="638"/>
        <end position="647"/>
    </location>
</feature>
<feature type="compositionally biased region" description="Polar residues" evidence="1">
    <location>
        <begin position="527"/>
        <end position="546"/>
    </location>
</feature>
<comment type="caution">
    <text evidence="2">The sequence shown here is derived from an EMBL/GenBank/DDBJ whole genome shotgun (WGS) entry which is preliminary data.</text>
</comment>